<dbReference type="EMBL" id="JBBWWT010000004">
    <property type="protein sequence ID" value="MEL1264788.1"/>
    <property type="molecule type" value="Genomic_DNA"/>
</dbReference>
<dbReference type="PANTHER" id="PTHR35404:SF8">
    <property type="entry name" value="TRANSPOSASE OF TN10"/>
    <property type="match status" value="1"/>
</dbReference>
<evidence type="ECO:0000313" key="3">
    <source>
        <dbReference type="EMBL" id="MEL1264788.1"/>
    </source>
</evidence>
<dbReference type="SUPFAM" id="SSF53098">
    <property type="entry name" value="Ribonuclease H-like"/>
    <property type="match status" value="1"/>
</dbReference>
<dbReference type="EMBL" id="JBBWWT010000004">
    <property type="protein sequence ID" value="MEL1264787.1"/>
    <property type="molecule type" value="Genomic_DNA"/>
</dbReference>
<evidence type="ECO:0000313" key="2">
    <source>
        <dbReference type="EMBL" id="MEL1264787.1"/>
    </source>
</evidence>
<dbReference type="NCBIfam" id="NF033591">
    <property type="entry name" value="transpos_IS4_2"/>
    <property type="match status" value="1"/>
</dbReference>
<dbReference type="InterPro" id="IPR047658">
    <property type="entry name" value="IS4-like_transpos"/>
</dbReference>
<dbReference type="PANTHER" id="PTHR35404">
    <property type="entry name" value="TRANSPOSASE OF TN10"/>
    <property type="match status" value="1"/>
</dbReference>
<dbReference type="InterPro" id="IPR012337">
    <property type="entry name" value="RNaseH-like_sf"/>
</dbReference>
<dbReference type="Proteomes" id="UP001459204">
    <property type="component" value="Unassembled WGS sequence"/>
</dbReference>
<evidence type="ECO:0000259" key="1">
    <source>
        <dbReference type="Pfam" id="PF01609"/>
    </source>
</evidence>
<name>A0ABU9J0N9_9GAMM</name>
<comment type="caution">
    <text evidence="3">The sequence shown here is derived from an EMBL/GenBank/DDBJ whole genome shotgun (WGS) entry which is preliminary data.</text>
</comment>
<organism evidence="3 4">
    <name type="scientific">Pseudoxanthomonas putridarboris</name>
    <dbReference type="NCBI Taxonomy" id="752605"/>
    <lineage>
        <taxon>Bacteria</taxon>
        <taxon>Pseudomonadati</taxon>
        <taxon>Pseudomonadota</taxon>
        <taxon>Gammaproteobacteria</taxon>
        <taxon>Lysobacterales</taxon>
        <taxon>Lysobacteraceae</taxon>
        <taxon>Pseudoxanthomonas</taxon>
    </lineage>
</organism>
<sequence length="386" mass="44518">MHALRRQILLLAVESLLAGRRLVLIDLARSWLGAERIRAPLKRLDRLLGNRHLHAERERLYGGMVQWLIRTPAPIIVVDWCRLKADGHWHLLRAAVPVGGRTLTLFEQVFPERQLASPKAERRFLLCLKALLPPDIRPILVTDAGFRAPWCRTVEAMGWHWITRLRHRTHLKPVEVEDCPDQWMPCRALHGLVRPAHARNLGMFDLVRSAPIQARLVLYARAPQGRQHITLKGARRRNKHSRQCARREAEPWLLAVSPSLENMTVPQIVAVYRRRMQIELSFRDLKSHRDGHAYEDSLTRKRERIEVLLLLHALAMFVSWLAGMAAEAIDAQDNLNPYPASRRLYSLVRLGREALLRRWLTCPVQAMLDALHRLSPEASQNMAFSA</sequence>
<accession>A0ABU9J0N9</accession>
<feature type="domain" description="Transposase IS4-like" evidence="1">
    <location>
        <begin position="79"/>
        <end position="316"/>
    </location>
</feature>
<reference evidence="3 4" key="1">
    <citation type="submission" date="2024-04" db="EMBL/GenBank/DDBJ databases">
        <title>Draft genome sequence of Pseudoxanthomonas putridarboris WD12.</title>
        <authorList>
            <person name="Oh J."/>
        </authorList>
    </citation>
    <scope>NUCLEOTIDE SEQUENCE [LARGE SCALE GENOMIC DNA]</scope>
    <source>
        <strain evidence="3 4">WD12</strain>
    </source>
</reference>
<keyword evidence="4" id="KW-1185">Reference proteome</keyword>
<dbReference type="Pfam" id="PF01609">
    <property type="entry name" value="DDE_Tnp_1"/>
    <property type="match status" value="1"/>
</dbReference>
<evidence type="ECO:0000313" key="4">
    <source>
        <dbReference type="Proteomes" id="UP001459204"/>
    </source>
</evidence>
<gene>
    <name evidence="2" type="ORF">AAD027_10460</name>
    <name evidence="3" type="ORF">AAD027_10465</name>
</gene>
<protein>
    <submittedName>
        <fullName evidence="3">IS4 family transposase</fullName>
    </submittedName>
</protein>
<dbReference type="InterPro" id="IPR002559">
    <property type="entry name" value="Transposase_11"/>
</dbReference>
<proteinExistence type="predicted"/>